<organism evidence="1 2">
    <name type="scientific">Micromonospora rhizosphaerae</name>
    <dbReference type="NCBI Taxonomy" id="568872"/>
    <lineage>
        <taxon>Bacteria</taxon>
        <taxon>Bacillati</taxon>
        <taxon>Actinomycetota</taxon>
        <taxon>Actinomycetes</taxon>
        <taxon>Micromonosporales</taxon>
        <taxon>Micromonosporaceae</taxon>
        <taxon>Micromonospora</taxon>
    </lineage>
</organism>
<gene>
    <name evidence="1" type="ORF">GA0070624_1377</name>
</gene>
<reference evidence="2" key="1">
    <citation type="submission" date="2016-06" db="EMBL/GenBank/DDBJ databases">
        <authorList>
            <person name="Varghese N."/>
            <person name="Submissions Spin"/>
        </authorList>
    </citation>
    <scope>NUCLEOTIDE SEQUENCE [LARGE SCALE GENOMIC DNA]</scope>
    <source>
        <strain evidence="2">DSM 45431</strain>
    </source>
</reference>
<proteinExistence type="predicted"/>
<name>A0A1C6RL41_9ACTN</name>
<protein>
    <submittedName>
        <fullName evidence="1">Uncharacterized protein</fullName>
    </submittedName>
</protein>
<sequence length="65" mass="7525">MAEAFLSGLPDSARREWHRYVHVFRVVAEENGRRRRHSLAVFLTESDAEVAKRLVEPHVASDRPN</sequence>
<dbReference type="EMBL" id="FMHV01000002">
    <property type="protein sequence ID" value="SCL17783.1"/>
    <property type="molecule type" value="Genomic_DNA"/>
</dbReference>
<dbReference type="STRING" id="568872.GA0070624_1377"/>
<dbReference type="OrthoDB" id="5148951at2"/>
<dbReference type="AlphaFoldDB" id="A0A1C6RL41"/>
<dbReference type="RefSeq" id="WP_091337644.1">
    <property type="nucleotide sequence ID" value="NZ_FMHV01000002.1"/>
</dbReference>
<evidence type="ECO:0000313" key="1">
    <source>
        <dbReference type="EMBL" id="SCL17783.1"/>
    </source>
</evidence>
<accession>A0A1C6RL41</accession>
<evidence type="ECO:0000313" key="2">
    <source>
        <dbReference type="Proteomes" id="UP000199413"/>
    </source>
</evidence>
<dbReference type="Proteomes" id="UP000199413">
    <property type="component" value="Unassembled WGS sequence"/>
</dbReference>
<keyword evidence="2" id="KW-1185">Reference proteome</keyword>